<dbReference type="AlphaFoldDB" id="A0A1M2V991"/>
<gene>
    <name evidence="2" type="ORF">TRAPUB_5150</name>
</gene>
<keyword evidence="3" id="KW-1185">Reference proteome</keyword>
<feature type="region of interest" description="Disordered" evidence="1">
    <location>
        <begin position="269"/>
        <end position="289"/>
    </location>
</feature>
<feature type="non-terminal residue" evidence="2">
    <location>
        <position position="1"/>
    </location>
</feature>
<evidence type="ECO:0000313" key="3">
    <source>
        <dbReference type="Proteomes" id="UP000184267"/>
    </source>
</evidence>
<evidence type="ECO:0000256" key="1">
    <source>
        <dbReference type="SAM" id="MobiDB-lite"/>
    </source>
</evidence>
<name>A0A1M2V991_TRAPU</name>
<dbReference type="EMBL" id="MNAD01001557">
    <property type="protein sequence ID" value="OJT04198.1"/>
    <property type="molecule type" value="Genomic_DNA"/>
</dbReference>
<comment type="caution">
    <text evidence="2">The sequence shown here is derived from an EMBL/GenBank/DDBJ whole genome shotgun (WGS) entry which is preliminary data.</text>
</comment>
<feature type="compositionally biased region" description="Basic and acidic residues" evidence="1">
    <location>
        <begin position="270"/>
        <end position="286"/>
    </location>
</feature>
<proteinExistence type="predicted"/>
<accession>A0A1M2V991</accession>
<protein>
    <submittedName>
        <fullName evidence="2">Uncharacterized protein</fullName>
    </submittedName>
</protein>
<organism evidence="2 3">
    <name type="scientific">Trametes pubescens</name>
    <name type="common">White-rot fungus</name>
    <dbReference type="NCBI Taxonomy" id="154538"/>
    <lineage>
        <taxon>Eukaryota</taxon>
        <taxon>Fungi</taxon>
        <taxon>Dikarya</taxon>
        <taxon>Basidiomycota</taxon>
        <taxon>Agaricomycotina</taxon>
        <taxon>Agaricomycetes</taxon>
        <taxon>Polyporales</taxon>
        <taxon>Polyporaceae</taxon>
        <taxon>Trametes</taxon>
    </lineage>
</organism>
<dbReference type="Proteomes" id="UP000184267">
    <property type="component" value="Unassembled WGS sequence"/>
</dbReference>
<dbReference type="OrthoDB" id="2732734at2759"/>
<evidence type="ECO:0000313" key="2">
    <source>
        <dbReference type="EMBL" id="OJT04198.1"/>
    </source>
</evidence>
<sequence>ARFTGEPRTASSTSGAGYNSGALDPDAVFPQEMYEDIAQHIQRYLRTLTDFSRAAQVIFSFQVPPHCQTLDVYRLHNILGSSLAPATDMRQFMDGHLEQLKCTHGLAGLGVPRPLTNAKMFLSRSLLNDSGKMDASWAFQENGSVHPEAALMALAHSVYLGEDGVLQHIARREGLLPMLIGTNRASCVCCAAFARHLSSPGQPTPRMRGDESSGASYVLPGTHSTVSPWSGPPFGAPVGVLEQILRDLCSALRVVADTHDSGLLTARHRALAEGPREPPRPQRWESEESDDKFGVAVAYVTTLLCLALGMPTDTSGT</sequence>
<reference evidence="2 3" key="1">
    <citation type="submission" date="2016-10" db="EMBL/GenBank/DDBJ databases">
        <title>Genome sequence of the basidiomycete white-rot fungus Trametes pubescens.</title>
        <authorList>
            <person name="Makela M.R."/>
            <person name="Granchi Z."/>
            <person name="Peng M."/>
            <person name="De Vries R.P."/>
            <person name="Grigoriev I."/>
            <person name="Riley R."/>
            <person name="Hilden K."/>
        </authorList>
    </citation>
    <scope>NUCLEOTIDE SEQUENCE [LARGE SCALE GENOMIC DNA]</scope>
    <source>
        <strain evidence="2 3">FBCC735</strain>
    </source>
</reference>